<evidence type="ECO:0008006" key="4">
    <source>
        <dbReference type="Google" id="ProtNLM"/>
    </source>
</evidence>
<gene>
    <name evidence="2" type="ORF">WG66_13014</name>
</gene>
<reference evidence="2 3" key="1">
    <citation type="submission" date="2015-12" db="EMBL/GenBank/DDBJ databases">
        <title>Draft genome sequence of Moniliophthora roreri, the causal agent of frosty pod rot of cacao.</title>
        <authorList>
            <person name="Aime M.C."/>
            <person name="Diaz-Valderrama J.R."/>
            <person name="Kijpornyongpan T."/>
            <person name="Phillips-Mora W."/>
        </authorList>
    </citation>
    <scope>NUCLEOTIDE SEQUENCE [LARGE SCALE GENOMIC DNA]</scope>
    <source>
        <strain evidence="2 3">MCA 2952</strain>
    </source>
</reference>
<name>A0A0W0FDJ2_MONRR</name>
<keyword evidence="1" id="KW-0472">Membrane</keyword>
<feature type="transmembrane region" description="Helical" evidence="1">
    <location>
        <begin position="556"/>
        <end position="574"/>
    </location>
</feature>
<evidence type="ECO:0000313" key="3">
    <source>
        <dbReference type="Proteomes" id="UP000054988"/>
    </source>
</evidence>
<evidence type="ECO:0000313" key="2">
    <source>
        <dbReference type="EMBL" id="KTB34423.1"/>
    </source>
</evidence>
<dbReference type="AlphaFoldDB" id="A0A0W0FDJ2"/>
<comment type="caution">
    <text evidence="2">The sequence shown here is derived from an EMBL/GenBank/DDBJ whole genome shotgun (WGS) entry which is preliminary data.</text>
</comment>
<accession>A0A0W0FDJ2</accession>
<organism evidence="2 3">
    <name type="scientific">Moniliophthora roreri</name>
    <name type="common">Frosty pod rot fungus</name>
    <name type="synonym">Monilia roreri</name>
    <dbReference type="NCBI Taxonomy" id="221103"/>
    <lineage>
        <taxon>Eukaryota</taxon>
        <taxon>Fungi</taxon>
        <taxon>Dikarya</taxon>
        <taxon>Basidiomycota</taxon>
        <taxon>Agaricomycotina</taxon>
        <taxon>Agaricomycetes</taxon>
        <taxon>Agaricomycetidae</taxon>
        <taxon>Agaricales</taxon>
        <taxon>Marasmiineae</taxon>
        <taxon>Marasmiaceae</taxon>
        <taxon>Moniliophthora</taxon>
    </lineage>
</organism>
<evidence type="ECO:0000256" key="1">
    <source>
        <dbReference type="SAM" id="Phobius"/>
    </source>
</evidence>
<dbReference type="Proteomes" id="UP000054988">
    <property type="component" value="Unassembled WGS sequence"/>
</dbReference>
<feature type="transmembrane region" description="Helical" evidence="1">
    <location>
        <begin position="586"/>
        <end position="607"/>
    </location>
</feature>
<proteinExistence type="predicted"/>
<keyword evidence="1" id="KW-0812">Transmembrane</keyword>
<dbReference type="eggNOG" id="ENOG502R0WW">
    <property type="taxonomic scope" value="Eukaryota"/>
</dbReference>
<protein>
    <recommendedName>
        <fullName evidence="4">Heterokaryon incompatibility domain-containing protein</fullName>
    </recommendedName>
</protein>
<keyword evidence="1" id="KW-1133">Transmembrane helix</keyword>
<dbReference type="EMBL" id="LATX01002080">
    <property type="protein sequence ID" value="KTB34423.1"/>
    <property type="molecule type" value="Genomic_DNA"/>
</dbReference>
<sequence>MDCPPINVHNRDLPELPPRSALERLFREEPGVKGCGWFHRYQEDPLHVLGNVLRVACSLIFAPFMVFSEVGEAVGYVVYNLAHAGWRAELADRFEAVLANPPKDDDDDRVKNLHTLKPSSVCRSASAFSSASSLPHTDTEVYEKTNFEPRWMLKVSIREGRYGSHEQIEWTEDYHKEKYTALSYNMDAAKVLFNEAGGRPRDPIPPGSKAKFSLWDRREISKQLLVEYCSAIRDQPEPPDREEFIWLDESCLSRETHTEAQQDEQAERKKVKFERNEELGCLADIFRGARTVVPFCDVVDCNHWSLECSWGNRLFTLGEILHANEVRRMTRKTVRDEHGRQTKPRSHLYTRQSARSFCERMVHRAAIANKWHLHMILRQSNNSGSDTWQMAIHALIVEAIRRDEKSGFCNHELLGKGLNELLPRRARLHHLKGKNGWADLAWLLELNQGFYNQAALAAVCRLPDIPEAGSGWLGKVSRCSKAISDYLSECLGPPIEPKAGNERLEPLVTAFTVGGTGKTVAPLNIVGAQTIGLHPFVARDARVLYRNPHARQQKTISIVLFVICWIIAILMITSGRRNGLSGAGTAILWISSAAFNLVRLLVGTMYLEHNGWVFLSETKWNDGGEGDAAWGSDPEKVLRRLDASLDLFEWGDRQMVPRWEPDRDKDGAKDVRDSDNWHRYMRGQLVDLRTGIRVRVVVAQKPNAMVALAIHGSGITYMLLNRPDNVYEIAAKVGMVNLPPFTFMFTEKCGSIRVGPVNCVATIGKRSETRTWHNRDILRRMLSVNRLLRVL</sequence>